<reference evidence="2" key="1">
    <citation type="journal article" date="2023" name="Hortic. Res.">
        <title>A chromosome-level phased genome enabling allele-level studies in sweet orange: a case study on citrus Huanglongbing tolerance.</title>
        <authorList>
            <person name="Wu B."/>
            <person name="Yu Q."/>
            <person name="Deng Z."/>
            <person name="Duan Y."/>
            <person name="Luo F."/>
            <person name="Gmitter F. Jr."/>
        </authorList>
    </citation>
    <scope>NUCLEOTIDE SEQUENCE [LARGE SCALE GENOMIC DNA]</scope>
    <source>
        <strain evidence="2">cv. Valencia</strain>
    </source>
</reference>
<comment type="caution">
    <text evidence="1">The sequence shown here is derived from an EMBL/GenBank/DDBJ whole genome shotgun (WGS) entry which is preliminary data.</text>
</comment>
<keyword evidence="2" id="KW-1185">Reference proteome</keyword>
<evidence type="ECO:0000313" key="1">
    <source>
        <dbReference type="EMBL" id="KAH9718023.1"/>
    </source>
</evidence>
<dbReference type="EMBL" id="CM039176">
    <property type="protein sequence ID" value="KAH9718023.1"/>
    <property type="molecule type" value="Genomic_DNA"/>
</dbReference>
<proteinExistence type="predicted"/>
<dbReference type="Proteomes" id="UP000829398">
    <property type="component" value="Chromosome 7"/>
</dbReference>
<protein>
    <submittedName>
        <fullName evidence="1">BED-type domain-containing protein</fullName>
    </submittedName>
</protein>
<accession>A0ACB8JK45</accession>
<organism evidence="1 2">
    <name type="scientific">Citrus sinensis</name>
    <name type="common">Sweet orange</name>
    <name type="synonym">Citrus aurantium var. sinensis</name>
    <dbReference type="NCBI Taxonomy" id="2711"/>
    <lineage>
        <taxon>Eukaryota</taxon>
        <taxon>Viridiplantae</taxon>
        <taxon>Streptophyta</taxon>
        <taxon>Embryophyta</taxon>
        <taxon>Tracheophyta</taxon>
        <taxon>Spermatophyta</taxon>
        <taxon>Magnoliopsida</taxon>
        <taxon>eudicotyledons</taxon>
        <taxon>Gunneridae</taxon>
        <taxon>Pentapetalae</taxon>
        <taxon>rosids</taxon>
        <taxon>malvids</taxon>
        <taxon>Sapindales</taxon>
        <taxon>Rutaceae</taxon>
        <taxon>Aurantioideae</taxon>
        <taxon>Citrus</taxon>
    </lineage>
</organism>
<gene>
    <name evidence="1" type="ORF">KPL71_022059</name>
</gene>
<sequence length="618" mass="70133">MSILYPGPDPEQPNPDPDPEIAIPIEGYTYLKIRCNLVPAARRRRFNRVIATARQSSPLLVLHESDLPLLLVAESSPPLPPAAAAVICCCCHCHLLSIVAAVMVLLCCHYLSLLLMENYDEKEVQEVEVEGDLKQQVLFYQKGTNKDDGVVKVSGGFSQEACRMALVKMIVKDELPFSFVEAKGFLEFMQTCCPRFDVPSQKTITRDFLELYQHEKRILSFTPIANHKGDGIGKLIEACLIDWGIERLFTITVDNASANNVAITYVKKKLANWSMNSMVFNGLYMHVRCSTHIINLIVQDGLPEANHSITSIRNAVKYVRSSLERLQKFKTCVDREKISYGGLTVLDVPTRWNSTYLMLHKAVVFEKAFDRMKEDDRHYVNWFVEDEGEKKREGLPSDDDWANVRSDDLLRKMAEKMEQKFAKYWGDSFDQVNMLLFVANVLDPRSKLEFVTYFFSSMYESRKVEELKYNIKELLMKLYNSYIGGSDVRNSGGVCFGDIHDGGGGGGASSSIMSIDIFSSFKMMKQSSNDDISSKNDVEKYLMDANESTSNAHFDILTWWKLNGHRHPILSQIAKDVLAIPVSTIASESTFSTRWRVLDPFRSFLTHKIVESLICTKN</sequence>
<evidence type="ECO:0000313" key="2">
    <source>
        <dbReference type="Proteomes" id="UP000829398"/>
    </source>
</evidence>
<name>A0ACB8JK45_CITSI</name>